<evidence type="ECO:0000313" key="12">
    <source>
        <dbReference type="EMBL" id="ORY06546.1"/>
    </source>
</evidence>
<dbReference type="GO" id="GO:1990456">
    <property type="term" value="P:mitochondrion-endoplasmic reticulum membrane tethering"/>
    <property type="evidence" value="ECO:0007669"/>
    <property type="project" value="TreeGrafter"/>
</dbReference>
<evidence type="ECO:0000259" key="11">
    <source>
        <dbReference type="PROSITE" id="PS51847"/>
    </source>
</evidence>
<keyword evidence="5" id="KW-1133">Transmembrane helix</keyword>
<dbReference type="Proteomes" id="UP000193920">
    <property type="component" value="Unassembled WGS sequence"/>
</dbReference>
<organism evidence="12 13">
    <name type="scientific">Neocallimastix californiae</name>
    <dbReference type="NCBI Taxonomy" id="1754190"/>
    <lineage>
        <taxon>Eukaryota</taxon>
        <taxon>Fungi</taxon>
        <taxon>Fungi incertae sedis</taxon>
        <taxon>Chytridiomycota</taxon>
        <taxon>Chytridiomycota incertae sedis</taxon>
        <taxon>Neocallimastigomycetes</taxon>
        <taxon>Neocallimastigales</taxon>
        <taxon>Neocallimastigaceae</taxon>
        <taxon>Neocallimastix</taxon>
    </lineage>
</organism>
<keyword evidence="7" id="KW-0446">Lipid-binding</keyword>
<feature type="region of interest" description="Disordered" evidence="9">
    <location>
        <begin position="991"/>
        <end position="1014"/>
    </location>
</feature>
<evidence type="ECO:0000256" key="9">
    <source>
        <dbReference type="SAM" id="MobiDB-lite"/>
    </source>
</evidence>
<evidence type="ECO:0000256" key="6">
    <source>
        <dbReference type="ARBA" id="ARBA00023055"/>
    </source>
</evidence>
<dbReference type="CDD" id="cd21669">
    <property type="entry name" value="SMP_SF"/>
    <property type="match status" value="1"/>
</dbReference>
<comment type="caution">
    <text evidence="12">The sequence shown here is derived from an EMBL/GenBank/DDBJ whole genome shotgun (WGS) entry which is preliminary data.</text>
</comment>
<feature type="domain" description="SMP-LTD" evidence="11">
    <location>
        <begin position="1"/>
        <end position="165"/>
    </location>
</feature>
<gene>
    <name evidence="12" type="ORF">LY90DRAFT_709192</name>
</gene>
<dbReference type="PANTHER" id="PTHR13466">
    <property type="entry name" value="TEX2 PROTEIN-RELATED"/>
    <property type="match status" value="1"/>
</dbReference>
<dbReference type="InterPro" id="IPR036598">
    <property type="entry name" value="GOLD_dom_sf"/>
</dbReference>
<evidence type="ECO:0000313" key="13">
    <source>
        <dbReference type="Proteomes" id="UP000193920"/>
    </source>
</evidence>
<dbReference type="GO" id="GO:0015914">
    <property type="term" value="P:phospholipid transport"/>
    <property type="evidence" value="ECO:0007669"/>
    <property type="project" value="TreeGrafter"/>
</dbReference>
<reference evidence="12 13" key="1">
    <citation type="submission" date="2016-08" db="EMBL/GenBank/DDBJ databases">
        <title>A Parts List for Fungal Cellulosomes Revealed by Comparative Genomics.</title>
        <authorList>
            <consortium name="DOE Joint Genome Institute"/>
            <person name="Haitjema C.H."/>
            <person name="Gilmore S.P."/>
            <person name="Henske J.K."/>
            <person name="Solomon K.V."/>
            <person name="De Groot R."/>
            <person name="Kuo A."/>
            <person name="Mondo S.J."/>
            <person name="Salamov A.A."/>
            <person name="Labutti K."/>
            <person name="Zhao Z."/>
            <person name="Chiniquy J."/>
            <person name="Barry K."/>
            <person name="Brewer H.M."/>
            <person name="Purvine S.O."/>
            <person name="Wright A.T."/>
            <person name="Boxma B."/>
            <person name="Van Alen T."/>
            <person name="Hackstein J.H."/>
            <person name="Baker S.E."/>
            <person name="Grigoriev I.V."/>
            <person name="O'Malley M.A."/>
        </authorList>
    </citation>
    <scope>NUCLEOTIDE SEQUENCE [LARGE SCALE GENOMIC DNA]</scope>
    <source>
        <strain evidence="12 13">G1</strain>
    </source>
</reference>
<dbReference type="GO" id="GO:0032865">
    <property type="term" value="C:ERMES complex"/>
    <property type="evidence" value="ECO:0007669"/>
    <property type="project" value="TreeGrafter"/>
</dbReference>
<keyword evidence="6" id="KW-0445">Lipid transport</keyword>
<sequence>MKKKLNDKFTRKLKNNSYIQNVEITDIDLGDVTPHFNGIRVKKSSSEKLEVNLEIEMEYSGAPNSLSFKLDIKLVKGIIIPVKIKLLKCNGTLLIVVPYLKNPTLFGVTFVNNPNPEFSIEILSNKYKDKKKYIFTFIFSVINRLLKSLFLEYWTLPAIRTIDLPLVAPKIPIYVYVSNDNNPNNNIPQPIQSTKRHTNSQKSLDIILDKTFPIYEHVSSTNASLFNERLTSTFVYLAKENNNDIYNLIDQRQIVNQSPLAYEFWKTIKNKHGIHIQKKQINEYGERGCIFKGTFAVGMNPKSVYNIITNMSNEANGYVFSDTFIRSSVIKRFNNDTLVRHLLFKFNRQQNHGYIVFEAHKEIEDDDDISNTAFSIDKPIILNEEEEENKQNKYVIVWRSIAGVKNDEIDEISLKKENSGLNNGNLNKKTIRRNTVDNIIDLTEREKFVNILNKQNNGIDQKTAILTANKNDSLAISNSFLKPEHIESKKEKLLSRSFHSFNSLSFLSKNETEPIVDLLQKPMQLTDKMTQSPTMNPREIALKKDNSSKNLSTDDKTNNNYISEMIKRRKKESLKIEKTSLNIENSEDEHYETLDQMISSTGDDTLLMENTKPFGMFNISDDEEVIPNENYLNLNRTDSSTSSLVSLSEKYEDTSSVVLDNDHYLSMRKNTEKIDFELSDNEKTIETSILELKSLNSNERKSILQKSSSKDTNLNNIINNTNNNKSEFFENINTLFIKGFYLEPQLGDPESCYLTVISQYEPSFKKFEANYEYCRKLKKYLEDQNHIINGGSNASSIEDDKKKPFGRSLSSENIAKLGKIKNYFSSSLVKVKRSHNNIKESNKPQPLKHDFICASKLKLESSSNIKLKQEIVNNNNNSNSNNSSNNSIVNNNNNSNDSNVNNVNNTDNSKTNNNSNNSNSNSVDNNINNINAKIKSELSNVSKLTDDISGINISNTVNSNKLRSEEIIILNNHNNEIVNGINESINNNVVSSKSSHNDDELTKSIPVPPTSSMPNTTATLINNQNPSIINNATNINTTINTTSNNTNSNKKGVIKILKKVQKVVKRGNSNFGDDHNSPKLEDSSNMNSSLYLNEIHHSTDSINSLDEEKEKEVHTKNNIVILKHVNKPNIPLNKQNFTNQFINNKETIRVESQHLGGEIWNELRFEFNEAKNLPLDFGILFKPSNLSTFDKWRHIYSESSNEPGVFVIVPTYTCYTSQTLKIINGCISVYNFPPGIFICKWDNNARKTPKHISFRLAIQPVTLLCNPQNSLSQYCNEYNSVVSIKQRSCGKFSINYIPLNEHCYNSIGISGRTAFLNYQIYTKGSDIQFGIIYESLQEDFTHLQEVQSTQTLDVSNVRRVSNLSRKASSLTNIINNEQYNNDSLTNDEKLKLSYEGIGGSPKMEKNDIEKQFINEIHQVSTNTTKDSFELKPNQRFIIPISKCNSNKNEVNGTIPISNKFGIYTFIFNNSYSIVTSKTLELNIKLLIL</sequence>
<feature type="region of interest" description="Disordered" evidence="9">
    <location>
        <begin position="873"/>
        <end position="924"/>
    </location>
</feature>
<keyword evidence="8" id="KW-0472">Membrane</keyword>
<dbReference type="SUPFAM" id="SSF101576">
    <property type="entry name" value="Supernatant protein factor (SPF), C-terminal domain"/>
    <property type="match status" value="1"/>
</dbReference>
<evidence type="ECO:0000256" key="4">
    <source>
        <dbReference type="ARBA" id="ARBA00022824"/>
    </source>
</evidence>
<dbReference type="GO" id="GO:0008289">
    <property type="term" value="F:lipid binding"/>
    <property type="evidence" value="ECO:0007669"/>
    <property type="project" value="UniProtKB-KW"/>
</dbReference>
<evidence type="ECO:0000256" key="3">
    <source>
        <dbReference type="ARBA" id="ARBA00022692"/>
    </source>
</evidence>
<dbReference type="GO" id="GO:0005789">
    <property type="term" value="C:endoplasmic reticulum membrane"/>
    <property type="evidence" value="ECO:0007669"/>
    <property type="project" value="UniProtKB-SubCell"/>
</dbReference>
<dbReference type="Gene3D" id="2.60.120.680">
    <property type="entry name" value="GOLD domain"/>
    <property type="match status" value="1"/>
</dbReference>
<dbReference type="EMBL" id="MCOG01000438">
    <property type="protein sequence ID" value="ORY06546.1"/>
    <property type="molecule type" value="Genomic_DNA"/>
</dbReference>
<keyword evidence="4" id="KW-0256">Endoplasmic reticulum</keyword>
<evidence type="ECO:0000256" key="7">
    <source>
        <dbReference type="ARBA" id="ARBA00023121"/>
    </source>
</evidence>
<evidence type="ECO:0000256" key="5">
    <source>
        <dbReference type="ARBA" id="ARBA00022989"/>
    </source>
</evidence>
<dbReference type="InterPro" id="IPR031468">
    <property type="entry name" value="SMP_LBD"/>
</dbReference>
<proteinExistence type="predicted"/>
<protein>
    <submittedName>
        <fullName evidence="12">Uncharacterized protein</fullName>
    </submittedName>
</protein>
<keyword evidence="3" id="KW-0812">Transmembrane</keyword>
<keyword evidence="13" id="KW-1185">Reference proteome</keyword>
<keyword evidence="2" id="KW-0813">Transport</keyword>
<dbReference type="OrthoDB" id="26740at2759"/>
<comment type="subcellular location">
    <subcellularLocation>
        <location evidence="1">Endoplasmic reticulum membrane</location>
    </subcellularLocation>
</comment>
<feature type="domain" description="GOLD" evidence="10">
    <location>
        <begin position="1301"/>
        <end position="1485"/>
    </location>
</feature>
<accession>A0A1Y1Z8L5</accession>
<dbReference type="PROSITE" id="PS51847">
    <property type="entry name" value="SMP"/>
    <property type="match status" value="1"/>
</dbReference>
<dbReference type="PANTHER" id="PTHR13466:SF0">
    <property type="entry name" value="SMP-LTD DOMAIN-CONTAINING PROTEIN"/>
    <property type="match status" value="1"/>
</dbReference>
<dbReference type="SUPFAM" id="SSF55961">
    <property type="entry name" value="Bet v1-like"/>
    <property type="match status" value="1"/>
</dbReference>
<name>A0A1Y1Z8L5_9FUNG</name>
<evidence type="ECO:0000256" key="1">
    <source>
        <dbReference type="ARBA" id="ARBA00004586"/>
    </source>
</evidence>
<dbReference type="InterPro" id="IPR009038">
    <property type="entry name" value="GOLD_dom"/>
</dbReference>
<evidence type="ECO:0000259" key="10">
    <source>
        <dbReference type="PROSITE" id="PS50866"/>
    </source>
</evidence>
<evidence type="ECO:0000256" key="2">
    <source>
        <dbReference type="ARBA" id="ARBA00022448"/>
    </source>
</evidence>
<evidence type="ECO:0000256" key="8">
    <source>
        <dbReference type="ARBA" id="ARBA00023136"/>
    </source>
</evidence>
<dbReference type="PROSITE" id="PS50866">
    <property type="entry name" value="GOLD"/>
    <property type="match status" value="1"/>
</dbReference>